<gene>
    <name evidence="5" type="ORF">FDK13_30130</name>
</gene>
<comment type="similarity">
    <text evidence="1 2">Belongs to the calycin superfamily. Lipocalin family.</text>
</comment>
<dbReference type="Gene3D" id="2.40.128.20">
    <property type="match status" value="1"/>
</dbReference>
<dbReference type="PANTHER" id="PTHR10612:SF34">
    <property type="entry name" value="APOLIPOPROTEIN D"/>
    <property type="match status" value="1"/>
</dbReference>
<dbReference type="InterPro" id="IPR000566">
    <property type="entry name" value="Lipocln_cytosolic_FA-bd_dom"/>
</dbReference>
<dbReference type="AlphaFoldDB" id="A0A4U6CUR1"/>
<dbReference type="CDD" id="cd19438">
    <property type="entry name" value="lipocalin_Blc-like"/>
    <property type="match status" value="1"/>
</dbReference>
<name>A0A4U6CUR1_9BACT</name>
<dbReference type="PANTHER" id="PTHR10612">
    <property type="entry name" value="APOLIPOPROTEIN D"/>
    <property type="match status" value="1"/>
</dbReference>
<proteinExistence type="inferred from homology"/>
<dbReference type="SUPFAM" id="SSF50814">
    <property type="entry name" value="Lipocalins"/>
    <property type="match status" value="1"/>
</dbReference>
<dbReference type="InterPro" id="IPR022271">
    <property type="entry name" value="Lipocalin_ApoD"/>
</dbReference>
<sequence>MKLSTSILFVCFLCAFKLPNATVEKVDINHYAGTWYSLYSIPSTYDKGSKETTGKYTWNRKGEYYDVVTSYKKEGSDEVHAVSSKVYQVPGTNNAQMKAQFLWPFKIDYWVIELASDYSYVVVGHPEHKFLFIMSRKKSIDKKLYSDIVTRCEAKGYDVSKLTCQNHKE</sequence>
<reference evidence="5 6" key="1">
    <citation type="submission" date="2019-05" db="EMBL/GenBank/DDBJ databases">
        <title>Dyadobacter AR-3-8 sp. nov., isolated from arctic soil.</title>
        <authorList>
            <person name="Chaudhary D.K."/>
        </authorList>
    </citation>
    <scope>NUCLEOTIDE SEQUENCE [LARGE SCALE GENOMIC DNA]</scope>
    <source>
        <strain evidence="5 6">AR-3-8</strain>
    </source>
</reference>
<dbReference type="InterPro" id="IPR002446">
    <property type="entry name" value="Lipocalin_bac"/>
</dbReference>
<dbReference type="InterPro" id="IPR012674">
    <property type="entry name" value="Calycin"/>
</dbReference>
<comment type="caution">
    <text evidence="5">The sequence shown here is derived from an EMBL/GenBank/DDBJ whole genome shotgun (WGS) entry which is preliminary data.</text>
</comment>
<keyword evidence="6" id="KW-1185">Reference proteome</keyword>
<dbReference type="Pfam" id="PF08212">
    <property type="entry name" value="Lipocalin_2"/>
    <property type="match status" value="1"/>
</dbReference>
<dbReference type="GO" id="GO:0006950">
    <property type="term" value="P:response to stress"/>
    <property type="evidence" value="ECO:0007669"/>
    <property type="project" value="UniProtKB-ARBA"/>
</dbReference>
<dbReference type="Proteomes" id="UP000304900">
    <property type="component" value="Unassembled WGS sequence"/>
</dbReference>
<organism evidence="5 6">
    <name type="scientific">Dyadobacter frigoris</name>
    <dbReference type="NCBI Taxonomy" id="2576211"/>
    <lineage>
        <taxon>Bacteria</taxon>
        <taxon>Pseudomonadati</taxon>
        <taxon>Bacteroidota</taxon>
        <taxon>Cytophagia</taxon>
        <taxon>Cytophagales</taxon>
        <taxon>Spirosomataceae</taxon>
        <taxon>Dyadobacter</taxon>
    </lineage>
</organism>
<feature type="domain" description="Lipocalin/cytosolic fatty-acid binding" evidence="4">
    <location>
        <begin position="26"/>
        <end position="164"/>
    </location>
</feature>
<evidence type="ECO:0000313" key="6">
    <source>
        <dbReference type="Proteomes" id="UP000304900"/>
    </source>
</evidence>
<evidence type="ECO:0000256" key="3">
    <source>
        <dbReference type="PIRSR" id="PIRSR036893-52"/>
    </source>
</evidence>
<keyword evidence="3" id="KW-0564">Palmitate</keyword>
<dbReference type="RefSeq" id="WP_137343740.1">
    <property type="nucleotide sequence ID" value="NZ_BSQH01000016.1"/>
</dbReference>
<dbReference type="EMBL" id="SZVO01000020">
    <property type="protein sequence ID" value="TKT87311.1"/>
    <property type="molecule type" value="Genomic_DNA"/>
</dbReference>
<feature type="lipid moiety-binding region" description="S-diacylglycerol cysteine" evidence="3">
    <location>
        <position position="11"/>
    </location>
</feature>
<dbReference type="InterPro" id="IPR047202">
    <property type="entry name" value="Lipocalin_Blc-like_dom"/>
</dbReference>
<accession>A0A4U6CUR1</accession>
<feature type="lipid moiety-binding region" description="N-palmitoyl cysteine" evidence="3">
    <location>
        <position position="11"/>
    </location>
</feature>
<evidence type="ECO:0000313" key="5">
    <source>
        <dbReference type="EMBL" id="TKT87311.1"/>
    </source>
</evidence>
<evidence type="ECO:0000259" key="4">
    <source>
        <dbReference type="Pfam" id="PF08212"/>
    </source>
</evidence>
<evidence type="ECO:0000256" key="1">
    <source>
        <dbReference type="ARBA" id="ARBA00006889"/>
    </source>
</evidence>
<dbReference type="PRINTS" id="PR01171">
    <property type="entry name" value="BCTLIPOCALIN"/>
</dbReference>
<evidence type="ECO:0000256" key="2">
    <source>
        <dbReference type="PIRNR" id="PIRNR036893"/>
    </source>
</evidence>
<keyword evidence="3" id="KW-0449">Lipoprotein</keyword>
<protein>
    <submittedName>
        <fullName evidence="5">Lipocalin family protein</fullName>
    </submittedName>
</protein>
<dbReference type="OrthoDB" id="594739at2"/>
<dbReference type="PIRSF" id="PIRSF036893">
    <property type="entry name" value="Lipocalin_ApoD"/>
    <property type="match status" value="1"/>
</dbReference>